<dbReference type="OMA" id="RSNEMKT"/>
<evidence type="ECO:0000256" key="2">
    <source>
        <dbReference type="SAM" id="Phobius"/>
    </source>
</evidence>
<evidence type="ECO:0000313" key="4">
    <source>
        <dbReference type="Proteomes" id="UP000283634"/>
    </source>
</evidence>
<gene>
    <name evidence="3" type="ORF">TraAM80_00425</name>
</gene>
<keyword evidence="4" id="KW-1185">Reference proteome</keyword>
<protein>
    <submittedName>
        <fullName evidence="3">Uncharacterized protein</fullName>
    </submittedName>
</protein>
<feature type="region of interest" description="Disordered" evidence="1">
    <location>
        <begin position="78"/>
        <end position="99"/>
    </location>
</feature>
<feature type="transmembrane region" description="Helical" evidence="2">
    <location>
        <begin position="45"/>
        <end position="67"/>
    </location>
</feature>
<keyword evidence="2" id="KW-0812">Transmembrane</keyword>
<evidence type="ECO:0000313" key="3">
    <source>
        <dbReference type="EMBL" id="RNF12277.1"/>
    </source>
</evidence>
<keyword evidence="2" id="KW-1133">Transmembrane helix</keyword>
<sequence length="169" mass="18441">MSLSVSHSLQDELLAAFLLVFDYIRGVLQTGTGTKRVNGFLKNSFARVVCRCLPIFFSIALLIVTTLRMGVLTGRGHQLPSVSRSNEMKTKSTSNTIDAQNNISGTNGCTKCTGTSIYNEARRNAEAYFAPQNQTMDDGFDADGHVQMCLKDYCSSESPEAQSTEAHCP</sequence>
<dbReference type="Proteomes" id="UP000283634">
    <property type="component" value="Unassembled WGS sequence"/>
</dbReference>
<dbReference type="VEuPathDB" id="TriTrypDB:TRSC58_04904"/>
<reference evidence="3 4" key="1">
    <citation type="journal article" date="2018" name="BMC Genomics">
        <title>Genomic comparison of Trypanosoma conorhini and Trypanosoma rangeli to Trypanosoma cruzi strains of high and low virulence.</title>
        <authorList>
            <person name="Bradwell K.R."/>
            <person name="Koparde V.N."/>
            <person name="Matveyev A.V."/>
            <person name="Serrano M.G."/>
            <person name="Alves J.M."/>
            <person name="Parikh H."/>
            <person name="Huang B."/>
            <person name="Lee V."/>
            <person name="Espinosa-Alvarez O."/>
            <person name="Ortiz P.A."/>
            <person name="Costa-Martins A.G."/>
            <person name="Teixeira M.M."/>
            <person name="Buck G.A."/>
        </authorList>
    </citation>
    <scope>NUCLEOTIDE SEQUENCE [LARGE SCALE GENOMIC DNA]</scope>
    <source>
        <strain evidence="3 4">AM80</strain>
    </source>
</reference>
<dbReference type="EMBL" id="MKGL01000007">
    <property type="protein sequence ID" value="RNF12277.1"/>
    <property type="molecule type" value="Genomic_DNA"/>
</dbReference>
<dbReference type="AlphaFoldDB" id="A0A422P3G8"/>
<feature type="compositionally biased region" description="Polar residues" evidence="1">
    <location>
        <begin position="80"/>
        <end position="99"/>
    </location>
</feature>
<dbReference type="OrthoDB" id="242526at2759"/>
<proteinExistence type="predicted"/>
<keyword evidence="2" id="KW-0472">Membrane</keyword>
<evidence type="ECO:0000256" key="1">
    <source>
        <dbReference type="SAM" id="MobiDB-lite"/>
    </source>
</evidence>
<accession>A0A422P3G8</accession>
<name>A0A422P3G8_TRYRA</name>
<comment type="caution">
    <text evidence="3">The sequence shown here is derived from an EMBL/GenBank/DDBJ whole genome shotgun (WGS) entry which is preliminary data.</text>
</comment>
<dbReference type="GeneID" id="40324358"/>
<dbReference type="RefSeq" id="XP_029242667.1">
    <property type="nucleotide sequence ID" value="XM_029377504.1"/>
</dbReference>
<organism evidence="3 4">
    <name type="scientific">Trypanosoma rangeli</name>
    <dbReference type="NCBI Taxonomy" id="5698"/>
    <lineage>
        <taxon>Eukaryota</taxon>
        <taxon>Discoba</taxon>
        <taxon>Euglenozoa</taxon>
        <taxon>Kinetoplastea</taxon>
        <taxon>Metakinetoplastina</taxon>
        <taxon>Trypanosomatida</taxon>
        <taxon>Trypanosomatidae</taxon>
        <taxon>Trypanosoma</taxon>
        <taxon>Herpetosoma</taxon>
    </lineage>
</organism>